<gene>
    <name evidence="5" type="ORF">ASJ35_09365</name>
</gene>
<dbReference type="GO" id="GO:0008408">
    <property type="term" value="F:3'-5' exonuclease activity"/>
    <property type="evidence" value="ECO:0007669"/>
    <property type="project" value="TreeGrafter"/>
</dbReference>
<evidence type="ECO:0000313" key="5">
    <source>
        <dbReference type="EMBL" id="KUE76189.1"/>
    </source>
</evidence>
<keyword evidence="1" id="KW-0540">Nuclease</keyword>
<dbReference type="InterPro" id="IPR036420">
    <property type="entry name" value="BRCT_dom_sf"/>
</dbReference>
<dbReference type="SUPFAM" id="SSF52113">
    <property type="entry name" value="BRCT domain"/>
    <property type="match status" value="1"/>
</dbReference>
<reference evidence="5 6" key="1">
    <citation type="submission" date="2015-10" db="EMBL/GenBank/DDBJ databases">
        <title>A novel member of the family Ruminococcaceae isolated from human faeces.</title>
        <authorList>
            <person name="Shkoporov A.N."/>
            <person name="Chaplin A.V."/>
            <person name="Motuzova O.V."/>
            <person name="Kafarskaia L.I."/>
            <person name="Efimov B.A."/>
        </authorList>
    </citation>
    <scope>NUCLEOTIDE SEQUENCE [LARGE SCALE GENOMIC DNA]</scope>
    <source>
        <strain evidence="5 6">668</strain>
    </source>
</reference>
<accession>A0A0W7TQT9</accession>
<dbReference type="InterPro" id="IPR013520">
    <property type="entry name" value="Ribonucl_H"/>
</dbReference>
<evidence type="ECO:0000313" key="6">
    <source>
        <dbReference type="Proteomes" id="UP000053433"/>
    </source>
</evidence>
<evidence type="ECO:0000259" key="4">
    <source>
        <dbReference type="PROSITE" id="PS50172"/>
    </source>
</evidence>
<dbReference type="EMBL" id="LMUA01000011">
    <property type="protein sequence ID" value="KUE76189.1"/>
    <property type="molecule type" value="Genomic_DNA"/>
</dbReference>
<sequence length="423" mass="45048">MTELAVLDFETTGLVPGQDEVLQVAVVDGTGAVLMNEYCRPQRHTAWADAQKVNGIAPQDVCGKPPFEALVPRLQEILSGARRVVAYNDGFEKAFLDAYGIPSRGLRWGEDPMAAFAQQMGGQKRSLSAVASFFGYEFEAHDALADVRATLYLYERLADGGLLRWATRNASPAWGQSPRGPVAYQTLPPEDMLRLLKCLGLCPLTAAQARQLWYKGIYTASPRPCEIVGFQNRSKEDGWLVVAVEADGMTYLVCDDYLREMQAPAFGGDGAAATVPGQAVGTGRTGRASRVGIAARGKAEGAANSRYAAFARKSAALKNVEANPDADPSNPFYGKAVVFTGDMEMPRAEAAQAVAELGAHVKSAVSRKTDYLVAGAQDPALVGAGGRSGKEEKAAALNESGQGKIEILDEAAFRALLAQARGQ</sequence>
<protein>
    <recommendedName>
        <fullName evidence="4">BRCT domain-containing protein</fullName>
    </recommendedName>
</protein>
<dbReference type="SUPFAM" id="SSF53098">
    <property type="entry name" value="Ribonuclease H-like"/>
    <property type="match status" value="1"/>
</dbReference>
<dbReference type="InterPro" id="IPR001357">
    <property type="entry name" value="BRCT_dom"/>
</dbReference>
<dbReference type="InterPro" id="IPR036397">
    <property type="entry name" value="RNaseH_sf"/>
</dbReference>
<dbReference type="Proteomes" id="UP000053433">
    <property type="component" value="Unassembled WGS sequence"/>
</dbReference>
<keyword evidence="3" id="KW-0269">Exonuclease</keyword>
<name>A0A0W7TQT9_9FIRM</name>
<dbReference type="PANTHER" id="PTHR30231:SF4">
    <property type="entry name" value="PROTEIN NEN2"/>
    <property type="match status" value="1"/>
</dbReference>
<organism evidence="5 6">
    <name type="scientific">Ruthenibacterium lactatiformans</name>
    <dbReference type="NCBI Taxonomy" id="1550024"/>
    <lineage>
        <taxon>Bacteria</taxon>
        <taxon>Bacillati</taxon>
        <taxon>Bacillota</taxon>
        <taxon>Clostridia</taxon>
        <taxon>Eubacteriales</taxon>
        <taxon>Oscillospiraceae</taxon>
        <taxon>Ruthenibacterium</taxon>
    </lineage>
</organism>
<evidence type="ECO:0000256" key="3">
    <source>
        <dbReference type="ARBA" id="ARBA00022839"/>
    </source>
</evidence>
<dbReference type="Pfam" id="PF00533">
    <property type="entry name" value="BRCT"/>
    <property type="match status" value="1"/>
</dbReference>
<dbReference type="SMART" id="SM00479">
    <property type="entry name" value="EXOIII"/>
    <property type="match status" value="1"/>
</dbReference>
<dbReference type="Gene3D" id="3.40.50.10190">
    <property type="entry name" value="BRCT domain"/>
    <property type="match status" value="1"/>
</dbReference>
<evidence type="ECO:0000256" key="1">
    <source>
        <dbReference type="ARBA" id="ARBA00022722"/>
    </source>
</evidence>
<dbReference type="PROSITE" id="PS50172">
    <property type="entry name" value="BRCT"/>
    <property type="match status" value="1"/>
</dbReference>
<dbReference type="GO" id="GO:0003676">
    <property type="term" value="F:nucleic acid binding"/>
    <property type="evidence" value="ECO:0007669"/>
    <property type="project" value="InterPro"/>
</dbReference>
<dbReference type="InterPro" id="IPR012337">
    <property type="entry name" value="RNaseH-like_sf"/>
</dbReference>
<keyword evidence="2" id="KW-0378">Hydrolase</keyword>
<feature type="domain" description="BRCT" evidence="4">
    <location>
        <begin position="327"/>
        <end position="423"/>
    </location>
</feature>
<dbReference type="PANTHER" id="PTHR30231">
    <property type="entry name" value="DNA POLYMERASE III SUBUNIT EPSILON"/>
    <property type="match status" value="1"/>
</dbReference>
<dbReference type="Gene3D" id="3.30.420.10">
    <property type="entry name" value="Ribonuclease H-like superfamily/Ribonuclease H"/>
    <property type="match status" value="1"/>
</dbReference>
<dbReference type="CDD" id="cd17748">
    <property type="entry name" value="BRCT_DNA_ligase_like"/>
    <property type="match status" value="1"/>
</dbReference>
<dbReference type="Pfam" id="PF00929">
    <property type="entry name" value="RNase_T"/>
    <property type="match status" value="1"/>
</dbReference>
<evidence type="ECO:0000256" key="2">
    <source>
        <dbReference type="ARBA" id="ARBA00022801"/>
    </source>
</evidence>
<proteinExistence type="predicted"/>
<dbReference type="RefSeq" id="WP_058723219.1">
    <property type="nucleotide sequence ID" value="NZ_DBGEBT010000027.1"/>
</dbReference>
<comment type="caution">
    <text evidence="5">The sequence shown here is derived from an EMBL/GenBank/DDBJ whole genome shotgun (WGS) entry which is preliminary data.</text>
</comment>
<dbReference type="AlphaFoldDB" id="A0A0W7TQT9"/>
<dbReference type="CDD" id="cd06127">
    <property type="entry name" value="DEDDh"/>
    <property type="match status" value="1"/>
</dbReference>